<dbReference type="GO" id="GO:0030246">
    <property type="term" value="F:carbohydrate binding"/>
    <property type="evidence" value="ECO:0007669"/>
    <property type="project" value="InterPro"/>
</dbReference>
<feature type="region of interest" description="Disordered" evidence="1">
    <location>
        <begin position="1"/>
        <end position="20"/>
    </location>
</feature>
<gene>
    <name evidence="2" type="ORF">AB5J53_47135</name>
</gene>
<dbReference type="AlphaFoldDB" id="A0AB39RR40"/>
<evidence type="ECO:0000256" key="1">
    <source>
        <dbReference type="SAM" id="MobiDB-lite"/>
    </source>
</evidence>
<proteinExistence type="predicted"/>
<dbReference type="EMBL" id="CP163443">
    <property type="protein sequence ID" value="XDQ58677.1"/>
    <property type="molecule type" value="Genomic_DNA"/>
</dbReference>
<evidence type="ECO:0000313" key="2">
    <source>
        <dbReference type="EMBL" id="XDQ58677.1"/>
    </source>
</evidence>
<dbReference type="RefSeq" id="WP_369251755.1">
    <property type="nucleotide sequence ID" value="NZ_CP163443.1"/>
</dbReference>
<accession>A0AB39RR40</accession>
<reference evidence="2" key="1">
    <citation type="submission" date="2024-07" db="EMBL/GenBank/DDBJ databases">
        <authorList>
            <person name="Yu S.T."/>
        </authorList>
    </citation>
    <scope>NUCLEOTIDE SEQUENCE</scope>
    <source>
        <strain evidence="2">R41</strain>
    </source>
</reference>
<protein>
    <submittedName>
        <fullName evidence="2">Carboxypeptidase-like regulatory domain-containing protein</fullName>
    </submittedName>
</protein>
<keyword evidence="2" id="KW-0121">Carboxypeptidase</keyword>
<organism evidence="2">
    <name type="scientific">Streptomyces sp. R41</name>
    <dbReference type="NCBI Taxonomy" id="3238632"/>
    <lineage>
        <taxon>Bacteria</taxon>
        <taxon>Bacillati</taxon>
        <taxon>Actinomycetota</taxon>
        <taxon>Actinomycetes</taxon>
        <taxon>Kitasatosporales</taxon>
        <taxon>Streptomycetaceae</taxon>
        <taxon>Streptomyces</taxon>
    </lineage>
</organism>
<keyword evidence="2" id="KW-0378">Hydrolase</keyword>
<sequence>MRTPPPGANGQITGVVCGPGPDSPLPGAVLRAVDPRGTVVAYATTGHDGRFQLAGLPHHLSTATRAEASPDPPDPHVRPGATLHLELDGTWS</sequence>
<dbReference type="SUPFAM" id="SSF49452">
    <property type="entry name" value="Starch-binding domain-like"/>
    <property type="match status" value="1"/>
</dbReference>
<name>A0AB39RR40_9ACTN</name>
<feature type="region of interest" description="Disordered" evidence="1">
    <location>
        <begin position="64"/>
        <end position="92"/>
    </location>
</feature>
<keyword evidence="2" id="KW-0645">Protease</keyword>
<dbReference type="GO" id="GO:0004180">
    <property type="term" value="F:carboxypeptidase activity"/>
    <property type="evidence" value="ECO:0007669"/>
    <property type="project" value="UniProtKB-KW"/>
</dbReference>
<dbReference type="InterPro" id="IPR013784">
    <property type="entry name" value="Carb-bd-like_fold"/>
</dbReference>